<keyword evidence="1" id="KW-0812">Transmembrane</keyword>
<evidence type="ECO:0000313" key="2">
    <source>
        <dbReference type="EMBL" id="MBA4635385.1"/>
    </source>
</evidence>
<keyword evidence="1" id="KW-0472">Membrane</keyword>
<evidence type="ECO:0000256" key="1">
    <source>
        <dbReference type="SAM" id="Phobius"/>
    </source>
</evidence>
<organism evidence="2">
    <name type="scientific">Opuntia streptacantha</name>
    <name type="common">Prickly pear cactus</name>
    <name type="synonym">Opuntia cardona</name>
    <dbReference type="NCBI Taxonomy" id="393608"/>
    <lineage>
        <taxon>Eukaryota</taxon>
        <taxon>Viridiplantae</taxon>
        <taxon>Streptophyta</taxon>
        <taxon>Embryophyta</taxon>
        <taxon>Tracheophyta</taxon>
        <taxon>Spermatophyta</taxon>
        <taxon>Magnoliopsida</taxon>
        <taxon>eudicotyledons</taxon>
        <taxon>Gunneridae</taxon>
        <taxon>Pentapetalae</taxon>
        <taxon>Caryophyllales</taxon>
        <taxon>Cactineae</taxon>
        <taxon>Cactaceae</taxon>
        <taxon>Opuntioideae</taxon>
        <taxon>Opuntia</taxon>
    </lineage>
</organism>
<reference evidence="2" key="2">
    <citation type="submission" date="2020-07" db="EMBL/GenBank/DDBJ databases">
        <authorList>
            <person name="Vera ALvarez R."/>
            <person name="Arias-Moreno D.M."/>
            <person name="Jimenez-Jacinto V."/>
            <person name="Jimenez-Bremont J.F."/>
            <person name="Swaminathan K."/>
            <person name="Moose S.P."/>
            <person name="Guerrero-Gonzalez M.L."/>
            <person name="Marino-Ramirez L."/>
            <person name="Landsman D."/>
            <person name="Rodriguez-Kessler M."/>
            <person name="Delgado-Sanchez P."/>
        </authorList>
    </citation>
    <scope>NUCLEOTIDE SEQUENCE</scope>
    <source>
        <tissue evidence="2">Cladode</tissue>
    </source>
</reference>
<dbReference type="AlphaFoldDB" id="A0A7C9DBH6"/>
<keyword evidence="1" id="KW-1133">Transmembrane helix</keyword>
<protein>
    <submittedName>
        <fullName evidence="2">Uncharacterized protein</fullName>
    </submittedName>
</protein>
<proteinExistence type="predicted"/>
<reference evidence="2" key="1">
    <citation type="journal article" date="2013" name="J. Plant Res.">
        <title>Effect of fungi and light on seed germination of three Opuntia species from semiarid lands of central Mexico.</title>
        <authorList>
            <person name="Delgado-Sanchez P."/>
            <person name="Jimenez-Bremont J.F."/>
            <person name="Guerrero-Gonzalez Mde L."/>
            <person name="Flores J."/>
        </authorList>
    </citation>
    <scope>NUCLEOTIDE SEQUENCE</scope>
    <source>
        <tissue evidence="2">Cladode</tissue>
    </source>
</reference>
<name>A0A7C9DBH6_OPUST</name>
<sequence>MDNKSGMSLGRSPELQLSRYRQGGVGGKHPCRRGCLYIIFSCFTSSIKTPSYVDFIFMFCISHRFCSVFLQYVMIISANFSDIFLGFQLLLCLLIVTYEIL</sequence>
<dbReference type="EMBL" id="GISG01095110">
    <property type="protein sequence ID" value="MBA4635385.1"/>
    <property type="molecule type" value="Transcribed_RNA"/>
</dbReference>
<feature type="transmembrane region" description="Helical" evidence="1">
    <location>
        <begin position="83"/>
        <end position="100"/>
    </location>
</feature>
<accession>A0A7C9DBH6</accession>